<evidence type="ECO:0000313" key="8">
    <source>
        <dbReference type="Proteomes" id="UP000693970"/>
    </source>
</evidence>
<reference evidence="6" key="2">
    <citation type="submission" date="2021-04" db="EMBL/GenBank/DDBJ databases">
        <authorList>
            <person name="Podell S."/>
        </authorList>
    </citation>
    <scope>NUCLEOTIDE SEQUENCE</scope>
    <source>
        <strain evidence="6">Hildebrandi</strain>
    </source>
</reference>
<dbReference type="InterPro" id="IPR016580">
    <property type="entry name" value="HUS1"/>
</dbReference>
<evidence type="ECO:0000256" key="2">
    <source>
        <dbReference type="ARBA" id="ARBA00005563"/>
    </source>
</evidence>
<dbReference type="OrthoDB" id="337750at2759"/>
<dbReference type="Pfam" id="PF04005">
    <property type="entry name" value="Hus1"/>
    <property type="match status" value="1"/>
</dbReference>
<comment type="similarity">
    <text evidence="2 4">Belongs to the HUS1 family.</text>
</comment>
<comment type="caution">
    <text evidence="6">The sequence shown here is derived from an EMBL/GenBank/DDBJ whole genome shotgun (WGS) entry which is preliminary data.</text>
</comment>
<organism evidence="6 8">
    <name type="scientific">Nitzschia inconspicua</name>
    <dbReference type="NCBI Taxonomy" id="303405"/>
    <lineage>
        <taxon>Eukaryota</taxon>
        <taxon>Sar</taxon>
        <taxon>Stramenopiles</taxon>
        <taxon>Ochrophyta</taxon>
        <taxon>Bacillariophyta</taxon>
        <taxon>Bacillariophyceae</taxon>
        <taxon>Bacillariophycidae</taxon>
        <taxon>Bacillariales</taxon>
        <taxon>Bacillariaceae</taxon>
        <taxon>Nitzschia</taxon>
    </lineage>
</organism>
<dbReference type="PANTHER" id="PTHR12900:SF0">
    <property type="entry name" value="CHECKPOINT PROTEIN"/>
    <property type="match status" value="1"/>
</dbReference>
<sequence length="382" mass="42808">MRFKAKLTNDQLSVFHGVISPMSKLHDPMAAAATTTTASSSSFWLSSSPSSRVAVIYLDEEYLRISCKSFDMTCFAELSQKELFLEHRIESAADNVIVLQVDLQLLKVALQSVIQSSGHGGYYHNHQQQQKQQSSRSNNNNNRATSSSSAMQTLVLQQQVVILKLAKRNNLPCLCIEGRSAVTAENDVEIYQAIPVLIMRQSEMQHHLPPRINNPQVQLELPPTPIRAVIDKLKGMSKHIVLEGNMKGDLSIRIDQDGASLACFYNHLIPRWPQEEEEDENDIDDNGGRREEDGQNNTGNNPNQKKLSSSSTSSSCVIKVDSQKLSTCLQWQQQQQLPVTSCLLGMVYNEMLVLHILLAPAQVGFFTYYIPVHFLQQDDLIV</sequence>
<dbReference type="AlphaFoldDB" id="A0A9K3K495"/>
<keyword evidence="3" id="KW-0539">Nucleus</keyword>
<gene>
    <name evidence="7" type="ORF">IV203_025604</name>
    <name evidence="6" type="ORF">IV203_033415</name>
</gene>
<evidence type="ECO:0000313" key="7">
    <source>
        <dbReference type="EMBL" id="KAG7361938.1"/>
    </source>
</evidence>
<name>A0A9K3K495_9STRA</name>
<dbReference type="InterPro" id="IPR007150">
    <property type="entry name" value="HUS1/Mec3"/>
</dbReference>
<evidence type="ECO:0000313" key="6">
    <source>
        <dbReference type="EMBL" id="KAG7336605.1"/>
    </source>
</evidence>
<dbReference type="GO" id="GO:0000724">
    <property type="term" value="P:double-strand break repair via homologous recombination"/>
    <property type="evidence" value="ECO:0007669"/>
    <property type="project" value="TreeGrafter"/>
</dbReference>
<feature type="region of interest" description="Disordered" evidence="5">
    <location>
        <begin position="274"/>
        <end position="312"/>
    </location>
</feature>
<dbReference type="GO" id="GO:0031573">
    <property type="term" value="P:mitotic intra-S DNA damage checkpoint signaling"/>
    <property type="evidence" value="ECO:0007669"/>
    <property type="project" value="TreeGrafter"/>
</dbReference>
<evidence type="ECO:0000256" key="3">
    <source>
        <dbReference type="ARBA" id="ARBA00023242"/>
    </source>
</evidence>
<dbReference type="EMBL" id="JAGRRH010000012">
    <property type="protein sequence ID" value="KAG7361938.1"/>
    <property type="molecule type" value="Genomic_DNA"/>
</dbReference>
<keyword evidence="8" id="KW-1185">Reference proteome</keyword>
<dbReference type="GO" id="GO:0030896">
    <property type="term" value="C:checkpoint clamp complex"/>
    <property type="evidence" value="ECO:0007669"/>
    <property type="project" value="InterPro"/>
</dbReference>
<feature type="compositionally biased region" description="Acidic residues" evidence="5">
    <location>
        <begin position="275"/>
        <end position="285"/>
    </location>
</feature>
<dbReference type="Proteomes" id="UP000693970">
    <property type="component" value="Unassembled WGS sequence"/>
</dbReference>
<dbReference type="GO" id="GO:0035861">
    <property type="term" value="C:site of double-strand break"/>
    <property type="evidence" value="ECO:0007669"/>
    <property type="project" value="TreeGrafter"/>
</dbReference>
<dbReference type="PIRSF" id="PIRSF011312">
    <property type="entry name" value="Cell_cycle_HUS1"/>
    <property type="match status" value="1"/>
</dbReference>
<evidence type="ECO:0000256" key="4">
    <source>
        <dbReference type="PIRNR" id="PIRNR011312"/>
    </source>
</evidence>
<comment type="subcellular location">
    <subcellularLocation>
        <location evidence="1">Nucleus</location>
    </subcellularLocation>
</comment>
<evidence type="ECO:0000256" key="1">
    <source>
        <dbReference type="ARBA" id="ARBA00004123"/>
    </source>
</evidence>
<dbReference type="EMBL" id="JAGRRH010000115">
    <property type="protein sequence ID" value="KAG7336605.1"/>
    <property type="molecule type" value="Genomic_DNA"/>
</dbReference>
<feature type="compositionally biased region" description="Polar residues" evidence="5">
    <location>
        <begin position="295"/>
        <end position="307"/>
    </location>
</feature>
<dbReference type="GO" id="GO:0033314">
    <property type="term" value="P:mitotic DNA replication checkpoint signaling"/>
    <property type="evidence" value="ECO:0007669"/>
    <property type="project" value="TreeGrafter"/>
</dbReference>
<dbReference type="PANTHER" id="PTHR12900">
    <property type="entry name" value="MITOTIC AND DNA DAMAGE CHECKPOINT PROTEIN HUS1"/>
    <property type="match status" value="1"/>
</dbReference>
<protein>
    <recommendedName>
        <fullName evidence="4">Checkpoint protein</fullName>
    </recommendedName>
</protein>
<proteinExistence type="inferred from homology"/>
<feature type="compositionally biased region" description="Low complexity" evidence="5">
    <location>
        <begin position="122"/>
        <end position="149"/>
    </location>
</feature>
<reference evidence="6" key="1">
    <citation type="journal article" date="2021" name="Sci. Rep.">
        <title>Diploid genomic architecture of Nitzschia inconspicua, an elite biomass production diatom.</title>
        <authorList>
            <person name="Oliver A."/>
            <person name="Podell S."/>
            <person name="Pinowska A."/>
            <person name="Traller J.C."/>
            <person name="Smith S.R."/>
            <person name="McClure R."/>
            <person name="Beliaev A."/>
            <person name="Bohutskyi P."/>
            <person name="Hill E.A."/>
            <person name="Rabines A."/>
            <person name="Zheng H."/>
            <person name="Allen L.Z."/>
            <person name="Kuo A."/>
            <person name="Grigoriev I.V."/>
            <person name="Allen A.E."/>
            <person name="Hazlebeck D."/>
            <person name="Allen E.E."/>
        </authorList>
    </citation>
    <scope>NUCLEOTIDE SEQUENCE</scope>
    <source>
        <strain evidence="6">Hildebrandi</strain>
    </source>
</reference>
<dbReference type="GO" id="GO:0000723">
    <property type="term" value="P:telomere maintenance"/>
    <property type="evidence" value="ECO:0007669"/>
    <property type="project" value="TreeGrafter"/>
</dbReference>
<feature type="region of interest" description="Disordered" evidence="5">
    <location>
        <begin position="121"/>
        <end position="149"/>
    </location>
</feature>
<dbReference type="GO" id="GO:0044778">
    <property type="term" value="P:meiotic DNA integrity checkpoint signaling"/>
    <property type="evidence" value="ECO:0007669"/>
    <property type="project" value="TreeGrafter"/>
</dbReference>
<evidence type="ECO:0000256" key="5">
    <source>
        <dbReference type="SAM" id="MobiDB-lite"/>
    </source>
</evidence>
<accession>A0A9K3K495</accession>
<dbReference type="GO" id="GO:0006289">
    <property type="term" value="P:nucleotide-excision repair"/>
    <property type="evidence" value="ECO:0007669"/>
    <property type="project" value="TreeGrafter"/>
</dbReference>